<comment type="similarity">
    <text evidence="6">Belongs to the RuvA family.</text>
</comment>
<dbReference type="GO" id="GO:0009378">
    <property type="term" value="F:four-way junction helicase activity"/>
    <property type="evidence" value="ECO:0007669"/>
    <property type="project" value="InterPro"/>
</dbReference>
<evidence type="ECO:0000256" key="2">
    <source>
        <dbReference type="ARBA" id="ARBA00022763"/>
    </source>
</evidence>
<feature type="region of interest" description="Domain III" evidence="6">
    <location>
        <begin position="159"/>
        <end position="209"/>
    </location>
</feature>
<dbReference type="SMART" id="SM00278">
    <property type="entry name" value="HhH1"/>
    <property type="match status" value="2"/>
</dbReference>
<evidence type="ECO:0000313" key="8">
    <source>
        <dbReference type="EMBL" id="MBE9041883.1"/>
    </source>
</evidence>
<dbReference type="Pfam" id="PF14520">
    <property type="entry name" value="HHH_5"/>
    <property type="match status" value="1"/>
</dbReference>
<dbReference type="InterPro" id="IPR011114">
    <property type="entry name" value="RuvA_C"/>
</dbReference>
<name>A0A928VZ14_9CYAN</name>
<accession>A0A928VZ14</accession>
<dbReference type="Pfam" id="PF07499">
    <property type="entry name" value="RuvA_C"/>
    <property type="match status" value="1"/>
</dbReference>
<dbReference type="CDD" id="cd14332">
    <property type="entry name" value="UBA_RuvA_C"/>
    <property type="match status" value="1"/>
</dbReference>
<dbReference type="InterPro" id="IPR013849">
    <property type="entry name" value="DNA_helicase_Holl-junc_RuvA_I"/>
</dbReference>
<dbReference type="GO" id="GO:0009379">
    <property type="term" value="C:Holliday junction helicase complex"/>
    <property type="evidence" value="ECO:0007669"/>
    <property type="project" value="InterPro"/>
</dbReference>
<evidence type="ECO:0000256" key="1">
    <source>
        <dbReference type="ARBA" id="ARBA00022490"/>
    </source>
</evidence>
<dbReference type="RefSeq" id="WP_264322074.1">
    <property type="nucleotide sequence ID" value="NZ_JADEXN010000261.1"/>
</dbReference>
<organism evidence="8 9">
    <name type="scientific">Zarconia navalis LEGE 11467</name>
    <dbReference type="NCBI Taxonomy" id="1828826"/>
    <lineage>
        <taxon>Bacteria</taxon>
        <taxon>Bacillati</taxon>
        <taxon>Cyanobacteriota</taxon>
        <taxon>Cyanophyceae</taxon>
        <taxon>Oscillatoriophycideae</taxon>
        <taxon>Oscillatoriales</taxon>
        <taxon>Oscillatoriales incertae sedis</taxon>
        <taxon>Zarconia</taxon>
        <taxon>Zarconia navalis</taxon>
    </lineage>
</organism>
<dbReference type="GO" id="GO:0006310">
    <property type="term" value="P:DNA recombination"/>
    <property type="evidence" value="ECO:0007669"/>
    <property type="project" value="UniProtKB-UniRule"/>
</dbReference>
<dbReference type="NCBIfam" id="TIGR00084">
    <property type="entry name" value="ruvA"/>
    <property type="match status" value="1"/>
</dbReference>
<keyword evidence="9" id="KW-1185">Reference proteome</keyword>
<comment type="domain">
    <text evidence="6">Has three domains with a flexible linker between the domains II and III and assumes an 'L' shape. Domain III is highly mobile and contacts RuvB.</text>
</comment>
<dbReference type="InterPro" id="IPR000085">
    <property type="entry name" value="RuvA"/>
</dbReference>
<dbReference type="InterPro" id="IPR012340">
    <property type="entry name" value="NA-bd_OB-fold"/>
</dbReference>
<dbReference type="SUPFAM" id="SSF47781">
    <property type="entry name" value="RuvA domain 2-like"/>
    <property type="match status" value="1"/>
</dbReference>
<dbReference type="Gene3D" id="2.40.50.140">
    <property type="entry name" value="Nucleic acid-binding proteins"/>
    <property type="match status" value="1"/>
</dbReference>
<dbReference type="GO" id="GO:0006281">
    <property type="term" value="P:DNA repair"/>
    <property type="evidence" value="ECO:0007669"/>
    <property type="project" value="UniProtKB-UniRule"/>
</dbReference>
<evidence type="ECO:0000256" key="3">
    <source>
        <dbReference type="ARBA" id="ARBA00023125"/>
    </source>
</evidence>
<gene>
    <name evidence="6 8" type="primary">ruvA</name>
    <name evidence="8" type="ORF">IQ235_13950</name>
</gene>
<feature type="domain" description="Helix-hairpin-helix DNA-binding motif class 1" evidence="7">
    <location>
        <begin position="78"/>
        <end position="97"/>
    </location>
</feature>
<dbReference type="GO" id="GO:0000400">
    <property type="term" value="F:four-way junction DNA binding"/>
    <property type="evidence" value="ECO:0007669"/>
    <property type="project" value="UniProtKB-UniRule"/>
</dbReference>
<comment type="subunit">
    <text evidence="6">Homotetramer. Forms an RuvA(8)-RuvB(12)-Holliday junction (HJ) complex. HJ DNA is sandwiched between 2 RuvA tetramers; dsDNA enters through RuvA and exits via RuvB. An RuvB hexamer assembles on each DNA strand where it exits the tetramer. Each RuvB hexamer is contacted by two RuvA subunits (via domain III) on 2 adjacent RuvB subunits; this complex drives branch migration. In the full resolvosome a probable DNA-RuvA(4)-RuvB(12)-RuvC(2) complex forms which resolves the HJ.</text>
</comment>
<protein>
    <recommendedName>
        <fullName evidence="6">Holliday junction branch migration complex subunit RuvA</fullName>
    </recommendedName>
</protein>
<dbReference type="Pfam" id="PF01330">
    <property type="entry name" value="RuvA_N"/>
    <property type="match status" value="1"/>
</dbReference>
<dbReference type="Gene3D" id="1.10.150.20">
    <property type="entry name" value="5' to 3' exonuclease, C-terminal subdomain"/>
    <property type="match status" value="1"/>
</dbReference>
<feature type="domain" description="Helix-hairpin-helix DNA-binding motif class 1" evidence="7">
    <location>
        <begin position="113"/>
        <end position="132"/>
    </location>
</feature>
<dbReference type="GO" id="GO:0048476">
    <property type="term" value="C:Holliday junction resolvase complex"/>
    <property type="evidence" value="ECO:0007669"/>
    <property type="project" value="UniProtKB-UniRule"/>
</dbReference>
<reference evidence="8" key="1">
    <citation type="submission" date="2020-10" db="EMBL/GenBank/DDBJ databases">
        <authorList>
            <person name="Castelo-Branco R."/>
            <person name="Eusebio N."/>
            <person name="Adriana R."/>
            <person name="Vieira A."/>
            <person name="Brugerolle De Fraissinette N."/>
            <person name="Rezende De Castro R."/>
            <person name="Schneider M.P."/>
            <person name="Vasconcelos V."/>
            <person name="Leao P.N."/>
        </authorList>
    </citation>
    <scope>NUCLEOTIDE SEQUENCE</scope>
    <source>
        <strain evidence="8">LEGE 11467</strain>
    </source>
</reference>
<comment type="caution">
    <text evidence="6">Lacks conserved residue(s) required for the propagation of feature annotation.</text>
</comment>
<evidence type="ECO:0000256" key="4">
    <source>
        <dbReference type="ARBA" id="ARBA00023172"/>
    </source>
</evidence>
<dbReference type="GO" id="GO:0005737">
    <property type="term" value="C:cytoplasm"/>
    <property type="evidence" value="ECO:0007669"/>
    <property type="project" value="UniProtKB-SubCell"/>
</dbReference>
<dbReference type="AlphaFoldDB" id="A0A928VZ14"/>
<sequence>MISYLKGTLVGIVKQSATRTLLTVEIGGVGYDVQIAPRLVQNLPPSGDPVQIFTHYQVRDEQPILYGFASLAERDLFRQLISVSSIGPQLAIALLSTLELSDLVGAIVSGNIRILSATPGVGKKTAERICLELRTKLSEWRQTSGLDSTPTAGLTPDMREDVEMTLLALGYTPSEVVQALNSLSQDRESLELEDAEAWIKGAISILSHE</sequence>
<comment type="caution">
    <text evidence="8">The sequence shown here is derived from an EMBL/GenBank/DDBJ whole genome shotgun (WGS) entry which is preliminary data.</text>
</comment>
<comment type="subcellular location">
    <subcellularLocation>
        <location evidence="6">Cytoplasm</location>
    </subcellularLocation>
</comment>
<dbReference type="Proteomes" id="UP000621799">
    <property type="component" value="Unassembled WGS sequence"/>
</dbReference>
<dbReference type="EMBL" id="JADEXN010000261">
    <property type="protein sequence ID" value="MBE9041883.1"/>
    <property type="molecule type" value="Genomic_DNA"/>
</dbReference>
<proteinExistence type="inferred from homology"/>
<evidence type="ECO:0000256" key="5">
    <source>
        <dbReference type="ARBA" id="ARBA00023204"/>
    </source>
</evidence>
<keyword evidence="1 6" id="KW-0963">Cytoplasm</keyword>
<evidence type="ECO:0000259" key="7">
    <source>
        <dbReference type="SMART" id="SM00278"/>
    </source>
</evidence>
<dbReference type="HAMAP" id="MF_00031">
    <property type="entry name" value="DNA_HJ_migration_RuvA"/>
    <property type="match status" value="1"/>
</dbReference>
<keyword evidence="5 6" id="KW-0234">DNA repair</keyword>
<keyword evidence="2 6" id="KW-0227">DNA damage</keyword>
<keyword evidence="4 6" id="KW-0233">DNA recombination</keyword>
<comment type="function">
    <text evidence="6">The RuvA-RuvB-RuvC complex processes Holliday junction (HJ) DNA during genetic recombination and DNA repair, while the RuvA-RuvB complex plays an important role in the rescue of blocked DNA replication forks via replication fork reversal (RFR). RuvA specifically binds to HJ cruciform DNA, conferring on it an open structure. The RuvB hexamer acts as an ATP-dependent pump, pulling dsDNA into and through the RuvAB complex. HJ branch migration allows RuvC to scan DNA until it finds its consensus sequence, where it cleaves and resolves the cruciform DNA.</text>
</comment>
<dbReference type="InterPro" id="IPR010994">
    <property type="entry name" value="RuvA_2-like"/>
</dbReference>
<dbReference type="InterPro" id="IPR003583">
    <property type="entry name" value="Hlx-hairpin-Hlx_DNA-bd_motif"/>
</dbReference>
<keyword evidence="3 6" id="KW-0238">DNA-binding</keyword>
<dbReference type="GO" id="GO:0005524">
    <property type="term" value="F:ATP binding"/>
    <property type="evidence" value="ECO:0007669"/>
    <property type="project" value="InterPro"/>
</dbReference>
<dbReference type="SUPFAM" id="SSF50249">
    <property type="entry name" value="Nucleic acid-binding proteins"/>
    <property type="match status" value="1"/>
</dbReference>
<evidence type="ECO:0000256" key="6">
    <source>
        <dbReference type="HAMAP-Rule" id="MF_00031"/>
    </source>
</evidence>
<evidence type="ECO:0000313" key="9">
    <source>
        <dbReference type="Proteomes" id="UP000621799"/>
    </source>
</evidence>